<dbReference type="InterPro" id="IPR000189">
    <property type="entry name" value="Transglyc_AS"/>
</dbReference>
<dbReference type="Gene3D" id="1.25.20.10">
    <property type="entry name" value="Bacterial muramidases"/>
    <property type="match status" value="1"/>
</dbReference>
<feature type="signal peptide" evidence="3">
    <location>
        <begin position="1"/>
        <end position="27"/>
    </location>
</feature>
<feature type="chain" id="PRO_5040926944" evidence="3">
    <location>
        <begin position="28"/>
        <end position="665"/>
    </location>
</feature>
<keyword evidence="2 3" id="KW-0732">Signal</keyword>
<dbReference type="InterPro" id="IPR037061">
    <property type="entry name" value="Lytic_TGlycoase_superhlx_L_sf"/>
</dbReference>
<gene>
    <name evidence="6" type="ORF">M6D89_05845</name>
</gene>
<dbReference type="SUPFAM" id="SSF48435">
    <property type="entry name" value="Bacterial muramidases"/>
    <property type="match status" value="1"/>
</dbReference>
<comment type="similarity">
    <text evidence="1">Belongs to the transglycosylase Slt family.</text>
</comment>
<evidence type="ECO:0000259" key="5">
    <source>
        <dbReference type="Pfam" id="PF14718"/>
    </source>
</evidence>
<keyword evidence="7" id="KW-1185">Reference proteome</keyword>
<dbReference type="Pfam" id="PF01464">
    <property type="entry name" value="SLT"/>
    <property type="match status" value="1"/>
</dbReference>
<dbReference type="PANTHER" id="PTHR37423">
    <property type="entry name" value="SOLUBLE LYTIC MUREIN TRANSGLYCOSYLASE-RELATED"/>
    <property type="match status" value="1"/>
</dbReference>
<accession>A0A9X2HW84</accession>
<dbReference type="GO" id="GO:0000270">
    <property type="term" value="P:peptidoglycan metabolic process"/>
    <property type="evidence" value="ECO:0007669"/>
    <property type="project" value="InterPro"/>
</dbReference>
<dbReference type="PROSITE" id="PS00922">
    <property type="entry name" value="TRANSGLYCOSYLASE"/>
    <property type="match status" value="1"/>
</dbReference>
<evidence type="ECO:0000313" key="6">
    <source>
        <dbReference type="EMBL" id="MCP8898819.1"/>
    </source>
</evidence>
<dbReference type="Pfam" id="PF14718">
    <property type="entry name" value="SLT_L"/>
    <property type="match status" value="1"/>
</dbReference>
<evidence type="ECO:0000259" key="4">
    <source>
        <dbReference type="Pfam" id="PF01464"/>
    </source>
</evidence>
<dbReference type="GO" id="GO:0008933">
    <property type="term" value="F:peptidoglycan lytic transglycosylase activity"/>
    <property type="evidence" value="ECO:0007669"/>
    <property type="project" value="InterPro"/>
</dbReference>
<evidence type="ECO:0000256" key="1">
    <source>
        <dbReference type="ARBA" id="ARBA00007734"/>
    </source>
</evidence>
<feature type="domain" description="Transglycosylase SLT" evidence="4">
    <location>
        <begin position="506"/>
        <end position="614"/>
    </location>
</feature>
<comment type="caution">
    <text evidence="6">The sequence shown here is derived from an EMBL/GenBank/DDBJ whole genome shotgun (WGS) entry which is preliminary data.</text>
</comment>
<dbReference type="Gene3D" id="1.10.1240.20">
    <property type="entry name" value="Lytic transglycosylase, superhelical linker domain"/>
    <property type="match status" value="1"/>
</dbReference>
<dbReference type="InterPro" id="IPR008939">
    <property type="entry name" value="Lytic_TGlycosylase_superhlx_U"/>
</dbReference>
<evidence type="ECO:0000256" key="2">
    <source>
        <dbReference type="ARBA" id="ARBA00022729"/>
    </source>
</evidence>
<reference evidence="6" key="2">
    <citation type="submission" date="2023-01" db="EMBL/GenBank/DDBJ databases">
        <title>Gilvimarinus xylanilyticus HB14 isolated from Caulerpa lentillifera aquaculture base in Hainan, China.</title>
        <authorList>
            <person name="Zhang Y.-J."/>
        </authorList>
    </citation>
    <scope>NUCLEOTIDE SEQUENCE</scope>
    <source>
        <strain evidence="6">HB14</strain>
    </source>
</reference>
<dbReference type="GO" id="GO:0004553">
    <property type="term" value="F:hydrolase activity, hydrolyzing O-glycosyl compounds"/>
    <property type="evidence" value="ECO:0007669"/>
    <property type="project" value="InterPro"/>
</dbReference>
<organism evidence="6 7">
    <name type="scientific">Gilvimarinus xylanilyticus</name>
    <dbReference type="NCBI Taxonomy" id="2944139"/>
    <lineage>
        <taxon>Bacteria</taxon>
        <taxon>Pseudomonadati</taxon>
        <taxon>Pseudomonadota</taxon>
        <taxon>Gammaproteobacteria</taxon>
        <taxon>Cellvibrionales</taxon>
        <taxon>Cellvibrionaceae</taxon>
        <taxon>Gilvimarinus</taxon>
    </lineage>
</organism>
<name>A0A9X2HW84_9GAMM</name>
<dbReference type="GO" id="GO:0016020">
    <property type="term" value="C:membrane"/>
    <property type="evidence" value="ECO:0007669"/>
    <property type="project" value="InterPro"/>
</dbReference>
<dbReference type="AlphaFoldDB" id="A0A9X2HW84"/>
<dbReference type="EMBL" id="JAMFTH010000001">
    <property type="protein sequence ID" value="MCP8898819.1"/>
    <property type="molecule type" value="Genomic_DNA"/>
</dbReference>
<evidence type="ECO:0000256" key="3">
    <source>
        <dbReference type="SAM" id="SignalP"/>
    </source>
</evidence>
<dbReference type="Proteomes" id="UP001139319">
    <property type="component" value="Unassembled WGS sequence"/>
</dbReference>
<dbReference type="GO" id="GO:0042597">
    <property type="term" value="C:periplasmic space"/>
    <property type="evidence" value="ECO:0007669"/>
    <property type="project" value="InterPro"/>
</dbReference>
<reference evidence="6" key="1">
    <citation type="submission" date="2022-05" db="EMBL/GenBank/DDBJ databases">
        <authorList>
            <person name="Sun H.-N."/>
        </authorList>
    </citation>
    <scope>NUCLEOTIDE SEQUENCE</scope>
    <source>
        <strain evidence="6">HB14</strain>
    </source>
</reference>
<proteinExistence type="inferred from homology"/>
<protein>
    <submittedName>
        <fullName evidence="6">Transglycosylase SLT domain-containing protein</fullName>
    </submittedName>
</protein>
<dbReference type="InterPro" id="IPR008258">
    <property type="entry name" value="Transglycosylase_SLT_dom_1"/>
</dbReference>
<evidence type="ECO:0000313" key="7">
    <source>
        <dbReference type="Proteomes" id="UP001139319"/>
    </source>
</evidence>
<dbReference type="CDD" id="cd13401">
    <property type="entry name" value="Slt70-like"/>
    <property type="match status" value="1"/>
</dbReference>
<sequence>MRLFNRERFKHSFYGKCHLLSSTVLLAGSLCVSAVSWSQTQAAPDAIADKSVQRKAYAEAHEALSQSRYSDYRELRDSLATYPLLPYIEYRYITRRISRVDHSEIDQFLARYPDSYLADKLERLWIEKLAEKRDWESLTRYYRPENSTTTLACLNLRARINMGDKTALDEVAALWDVDHSQPKACDPVFAAWMQADRLTDDIAWSRFVKTMDARQRSLARYISKQMSPETKALADLYYRVDSNPRLLRDMQRFSLQSSRMQDLILHGLQRLSLRDAALAIDLWHKYDAQQLFDDQERIDTQRYIAVRLLRQDHTDQAEALLASSPALSSETVTQWLIRDALRKQDWERVQKWIGMLPADEQASERWRYWRARALTQQNREAAQVRDLYAEVAKTRSFYGFLAADILGQDYELVDKPIQVSQDSYRAVSQNPGIVRARELYIIGENLDARREWYHTTRALSKAQVIAAGKLAENWGWHRNGIQAMIQASYWDDLQTRFPLAYQEHVNSTAKETAIEPHLLFAIARQESAFTPDARSSAGALGLMQLLPSTAKQTARRNGMSISTWDLLTPETNIALGGRYLGQLLNQFDGNRILAAAAYNAGPTRVKQWLNDDKASQLPFDIWIETIPYRETRGYVQNVLAYSVIYGYRLGDKKPFITQGEAKKPL</sequence>
<dbReference type="InterPro" id="IPR012289">
    <property type="entry name" value="Lytic_TGlycosylase_superhlx_L"/>
</dbReference>
<dbReference type="InterPro" id="IPR023346">
    <property type="entry name" value="Lysozyme-like_dom_sf"/>
</dbReference>
<dbReference type="SUPFAM" id="SSF53955">
    <property type="entry name" value="Lysozyme-like"/>
    <property type="match status" value="1"/>
</dbReference>
<dbReference type="RefSeq" id="WP_253967087.1">
    <property type="nucleotide sequence ID" value="NZ_JAMFTH010000001.1"/>
</dbReference>
<feature type="domain" description="Lytic transglycosylase superhelical linker" evidence="5">
    <location>
        <begin position="427"/>
        <end position="493"/>
    </location>
</feature>
<dbReference type="Gene3D" id="1.10.530.10">
    <property type="match status" value="1"/>
</dbReference>
<dbReference type="PANTHER" id="PTHR37423:SF5">
    <property type="entry name" value="SOLUBLE LYTIC MUREIN TRANSGLYCOSYLASE"/>
    <property type="match status" value="1"/>
</dbReference>